<gene>
    <name evidence="1" type="ORF">MLD38_031009</name>
</gene>
<evidence type="ECO:0000313" key="2">
    <source>
        <dbReference type="Proteomes" id="UP001057402"/>
    </source>
</evidence>
<comment type="caution">
    <text evidence="1">The sequence shown here is derived from an EMBL/GenBank/DDBJ whole genome shotgun (WGS) entry which is preliminary data.</text>
</comment>
<dbReference type="Proteomes" id="UP001057402">
    <property type="component" value="Chromosome 9"/>
</dbReference>
<organism evidence="1 2">
    <name type="scientific">Melastoma candidum</name>
    <dbReference type="NCBI Taxonomy" id="119954"/>
    <lineage>
        <taxon>Eukaryota</taxon>
        <taxon>Viridiplantae</taxon>
        <taxon>Streptophyta</taxon>
        <taxon>Embryophyta</taxon>
        <taxon>Tracheophyta</taxon>
        <taxon>Spermatophyta</taxon>
        <taxon>Magnoliopsida</taxon>
        <taxon>eudicotyledons</taxon>
        <taxon>Gunneridae</taxon>
        <taxon>Pentapetalae</taxon>
        <taxon>rosids</taxon>
        <taxon>malvids</taxon>
        <taxon>Myrtales</taxon>
        <taxon>Melastomataceae</taxon>
        <taxon>Melastomatoideae</taxon>
        <taxon>Melastomateae</taxon>
        <taxon>Melastoma</taxon>
    </lineage>
</organism>
<proteinExistence type="predicted"/>
<accession>A0ACB9MN89</accession>
<dbReference type="EMBL" id="CM042888">
    <property type="protein sequence ID" value="KAI4325627.1"/>
    <property type="molecule type" value="Genomic_DNA"/>
</dbReference>
<keyword evidence="2" id="KW-1185">Reference proteome</keyword>
<sequence>MSPPRLLLPNHHTLHPPGSSAHGNQRTLPTGLLVGHKSCPHSSPDNAYSGWRLLMLLQSNVCVNCELSKVSRFHWGRHYLLGRSRRDFANQRSPSRSLDIKLQMSGFKYSTMSSQTIKKEEKDYLGFTENSQQLPLAHSYEAAMDALSSLISRQKRSDRSSVGGKYVKLERMAMYLKILGLEEKIQDLKIIHVAGTKGKGSTCVFCEAILRECGFRTGLFISPHLIDVRERFRLDGLDISREKFLMYFWDCWSILKEKISEDLPMPPLFQFLTLLAFKIFLSEKVDVAIIEVGLGGKNDTTNVIKEPMVCGIASLGMDHTEILGDTIGEIASHKAGIFKPHVPAFTVPQLSEAMDVIQEKAEQLMVPLNVADPLDANRWEGLTLGLSGVHQFVNAGLAVSLCKCWLQRTGNWDHLFEKVDADAIMPAAFLRGLSTARLSGRAQIVHDTPTIDHSAEFSENVSGELIFYLDGAHSPESMEACARWFSDAVTVHRGPSHLSTSSVIDKLNSEFHLERKPKEETQRVSKQILLFNCMDVRDPETLLPQLVNICASSGTHFSNALFVPSMSTYNKVTSGDSIIAPDIHSQSLSWQLDLQKLWEKIVHGKEPADTFPKKSSGVECMNGLPPYDIIYKDISHCNPAGGQFTCSAVIPSLPLTIKWLRDCVRENPSLRLQVLVTGSLHLVGDVLKLLRR</sequence>
<evidence type="ECO:0000313" key="1">
    <source>
        <dbReference type="EMBL" id="KAI4325627.1"/>
    </source>
</evidence>
<protein>
    <submittedName>
        <fullName evidence="1">Uncharacterized protein</fullName>
    </submittedName>
</protein>
<reference evidence="2" key="1">
    <citation type="journal article" date="2023" name="Front. Plant Sci.">
        <title>Chromosomal-level genome assembly of Melastoma candidum provides insights into trichome evolution.</title>
        <authorList>
            <person name="Zhong Y."/>
            <person name="Wu W."/>
            <person name="Sun C."/>
            <person name="Zou P."/>
            <person name="Liu Y."/>
            <person name="Dai S."/>
            <person name="Zhou R."/>
        </authorList>
    </citation>
    <scope>NUCLEOTIDE SEQUENCE [LARGE SCALE GENOMIC DNA]</scope>
</reference>
<name>A0ACB9MN89_9MYRT</name>